<reference evidence="1" key="2">
    <citation type="journal article" date="2015" name="Data Brief">
        <title>Shoot transcriptome of the giant reed, Arundo donax.</title>
        <authorList>
            <person name="Barrero R.A."/>
            <person name="Guerrero F.D."/>
            <person name="Moolhuijzen P."/>
            <person name="Goolsby J.A."/>
            <person name="Tidwell J."/>
            <person name="Bellgard S.E."/>
            <person name="Bellgard M.I."/>
        </authorList>
    </citation>
    <scope>NUCLEOTIDE SEQUENCE</scope>
    <source>
        <tissue evidence="1">Shoot tissue taken approximately 20 cm above the soil surface</tissue>
    </source>
</reference>
<protein>
    <submittedName>
        <fullName evidence="1">Uncharacterized protein</fullName>
    </submittedName>
</protein>
<reference evidence="1" key="1">
    <citation type="submission" date="2014-09" db="EMBL/GenBank/DDBJ databases">
        <authorList>
            <person name="Magalhaes I.L.F."/>
            <person name="Oliveira U."/>
            <person name="Santos F.R."/>
            <person name="Vidigal T.H.D.A."/>
            <person name="Brescovit A.D."/>
            <person name="Santos A.J."/>
        </authorList>
    </citation>
    <scope>NUCLEOTIDE SEQUENCE</scope>
    <source>
        <tissue evidence="1">Shoot tissue taken approximately 20 cm above the soil surface</tissue>
    </source>
</reference>
<dbReference type="EMBL" id="GBRH01216431">
    <property type="protein sequence ID" value="JAD81464.1"/>
    <property type="molecule type" value="Transcribed_RNA"/>
</dbReference>
<proteinExistence type="predicted"/>
<name>A0A0A9CYN5_ARUDO</name>
<sequence>MKIWQIKKPCCPSQERMQFLVITPALFMPKCTSSQPTHPKQWQNFRLSLLLRDVQQQDFLVLT</sequence>
<organism evidence="1">
    <name type="scientific">Arundo donax</name>
    <name type="common">Giant reed</name>
    <name type="synonym">Donax arundinaceus</name>
    <dbReference type="NCBI Taxonomy" id="35708"/>
    <lineage>
        <taxon>Eukaryota</taxon>
        <taxon>Viridiplantae</taxon>
        <taxon>Streptophyta</taxon>
        <taxon>Embryophyta</taxon>
        <taxon>Tracheophyta</taxon>
        <taxon>Spermatophyta</taxon>
        <taxon>Magnoliopsida</taxon>
        <taxon>Liliopsida</taxon>
        <taxon>Poales</taxon>
        <taxon>Poaceae</taxon>
        <taxon>PACMAD clade</taxon>
        <taxon>Arundinoideae</taxon>
        <taxon>Arundineae</taxon>
        <taxon>Arundo</taxon>
    </lineage>
</organism>
<evidence type="ECO:0000313" key="1">
    <source>
        <dbReference type="EMBL" id="JAD81464.1"/>
    </source>
</evidence>
<accession>A0A0A9CYN5</accession>
<dbReference type="AlphaFoldDB" id="A0A0A9CYN5"/>